<proteinExistence type="predicted"/>
<dbReference type="RefSeq" id="WP_014367394.1">
    <property type="nucleotide sequence ID" value="NC_017945.3"/>
</dbReference>
<evidence type="ECO:0000313" key="2">
    <source>
        <dbReference type="Proteomes" id="UP000006465"/>
    </source>
</evidence>
<protein>
    <submittedName>
        <fullName evidence="1">Uncharacterized protein</fullName>
    </submittedName>
</protein>
<dbReference type="EMBL" id="CP003540">
    <property type="protein sequence ID" value="AFK17132.1"/>
    <property type="molecule type" value="Genomic_DNA"/>
</dbReference>
<name>A0AAU8Q929_CORPS</name>
<dbReference type="Proteomes" id="UP000006465">
    <property type="component" value="Chromosome"/>
</dbReference>
<dbReference type="AlphaFoldDB" id="A0AAU8Q929"/>
<reference evidence="1 2" key="1">
    <citation type="journal article" date="2013" name="J. Biotechnol.">
        <title>Genome sequence of Corynebacterium pseudotuberculosis biovar equi strain 258 and prediction of antigenic targets to improve biotechnological vaccine production.</title>
        <authorList>
            <person name="Soares S.C."/>
            <person name="Trost E."/>
            <person name="Ramos R.T."/>
            <person name="Carneiro A.R."/>
            <person name="Santos A.R."/>
            <person name="Pinto A.C."/>
            <person name="Barbosa E."/>
            <person name="Aburjaile F."/>
            <person name="Ali A."/>
            <person name="Diniz C.A."/>
            <person name="Hassan S.S."/>
            <person name="Fiaux K."/>
            <person name="Guimaraes L.C."/>
            <person name="Bakhtiar S.M."/>
            <person name="Pereira U."/>
            <person name="Almeida S.S."/>
            <person name="Abreu V.A."/>
            <person name="Rocha F.S."/>
            <person name="Dorella F.A."/>
            <person name="Miyoshi A."/>
            <person name="Silva A."/>
            <person name="Azevedo V."/>
            <person name="Tauch A."/>
        </authorList>
    </citation>
    <scope>NUCLEOTIDE SEQUENCE [LARGE SCALE GENOMIC DNA]</scope>
    <source>
        <strain evidence="1 2">258</strain>
    </source>
</reference>
<sequence>MQEQVFAVLRVEGMPKKWRLTVESAMVENIATEPIDALPGVDELNAAWCTTWRRNAFYPRAVDCREVLNGTAEEFEKLRDTVVQLSVDEGFYADVEIFYANGAQSFTTHPRTPVHSGEYV</sequence>
<organism evidence="1 2">
    <name type="scientific">Corynebacterium pseudotuberculosis 258</name>
    <dbReference type="NCBI Taxonomy" id="1168865"/>
    <lineage>
        <taxon>Bacteria</taxon>
        <taxon>Bacillati</taxon>
        <taxon>Actinomycetota</taxon>
        <taxon>Actinomycetes</taxon>
        <taxon>Mycobacteriales</taxon>
        <taxon>Corynebacteriaceae</taxon>
        <taxon>Corynebacterium</taxon>
    </lineage>
</organism>
<gene>
    <name evidence="1" type="ORF">CP258_07685</name>
</gene>
<accession>A0AAU8Q929</accession>
<dbReference type="KEGG" id="coe:CP258_07685"/>
<evidence type="ECO:0000313" key="1">
    <source>
        <dbReference type="EMBL" id="AFK17132.1"/>
    </source>
</evidence>